<feature type="domain" description="PD-(D/E)XK endonuclease-like" evidence="1">
    <location>
        <begin position="739"/>
        <end position="971"/>
    </location>
</feature>
<proteinExistence type="predicted"/>
<dbReference type="SUPFAM" id="SSF52980">
    <property type="entry name" value="Restriction endonuclease-like"/>
    <property type="match status" value="1"/>
</dbReference>
<protein>
    <submittedName>
        <fullName evidence="2">Double-strand break repair protein AddB</fullName>
    </submittedName>
</protein>
<evidence type="ECO:0000313" key="2">
    <source>
        <dbReference type="EMBL" id="MCJ1959957.1"/>
    </source>
</evidence>
<dbReference type="EMBL" id="JALHAT010000004">
    <property type="protein sequence ID" value="MCJ1959957.1"/>
    <property type="molecule type" value="Genomic_DNA"/>
</dbReference>
<dbReference type="InterPro" id="IPR011335">
    <property type="entry name" value="Restrct_endonuc-II-like"/>
</dbReference>
<reference evidence="2" key="1">
    <citation type="submission" date="2022-03" db="EMBL/GenBank/DDBJ databases">
        <title>Identification of a novel bacterium isolated from mangrove sediments.</title>
        <authorList>
            <person name="Pan X."/>
        </authorList>
    </citation>
    <scope>NUCLEOTIDE SEQUENCE</scope>
    <source>
        <strain evidence="2">B2637</strain>
    </source>
</reference>
<dbReference type="RefSeq" id="WP_243797579.1">
    <property type="nucleotide sequence ID" value="NZ_JALHAT010000004.1"/>
</dbReference>
<dbReference type="InterPro" id="IPR014153">
    <property type="entry name" value="Ds_break_AddB"/>
</dbReference>
<dbReference type="Proteomes" id="UP001162802">
    <property type="component" value="Unassembled WGS sequence"/>
</dbReference>
<sequence length="1014" mass="110145">MPDLFAAGEEPSPSVYSIAAHRGFADALVAGLVPRYADADLGLARLTLLLPSRRTVRTVTEAFVRYAGEQGMGAEAAGGGRAPTGMLLPRMAVVGDLDLDEALGPLLDPLGAADIPPACDPTRRWLRLAHYLRHVEGDAAGKGPALLRRAFELGSTMDRLLVEGIAPIDLLSEEVVAIVGDLSKHWEDNTRSFLKVQQFWIAELAGRGEIDAPERRNRLFAHAAESWAANPPEFPIVAAGVTSASPALARLLRVVSELRDGAVILPDLDLGLDPEVWEELGSAGKPAEPEDPPFGRHDAVTHPQYHLKLLLNRMGLSRTDVRPWHRSGMAASPPERKAAISNLFLPPRASAAWVSLPADKRRLSDVRLMESVHPGEEAQAIALLIREALETPERRVALVTPDRGLAARVVSHLERWGITADDTAGQPLPQTAAGRLFLLLAEVLAEQGAPVPLIALLTHPLAGSGEGRARWLESARRLDLELRGPRPAAGLAPLAALAKENRLGTWWEKVEACLSPLFELYAAEPLEKALGVLTEAAEALCGENLWTGADGRALSAFIEELRAGASAAGTLVDARDIHAVLRDAMDRTSVRPPWGGHPRVSIYGLLEARMSRADLVICGGLTEGVWPASPSQDSLLPPAVLRALGVPGADFRIGLAAHDLAAALGAPEVVLSWAQRDEGGPVIPSRFVLRVKAMLGDQVGRHLEREIPRLARLIDDAPRAAPHPRPQPMPSAEQRRVAVSVTGLDRLRGDPYQFYASAVLKLRSLDSLDAEPSAAWRGEIAHLIMQKWHEAGEPREGLHAIAHKVLDDESAHPLMRALWWPRLSAALETFEGLVLAGKEEGREVLGVEKWGRMDYRDVTILGRTDRLDRKADGTIAVVDYKTGQPPSGTRVEEGFALQLGVTGLIVEAGGFEGIAGDVTGFEYWSMAKAKDGSIGYMNEPVREGRKKSGLLREEFLDRTREYLDDALNRWILGNEPFTARLNPDLDLYSDYDQLMRLDEWITGLGKPARKEDTP</sequence>
<evidence type="ECO:0000313" key="3">
    <source>
        <dbReference type="Proteomes" id="UP001162802"/>
    </source>
</evidence>
<gene>
    <name evidence="2" type="primary">addB</name>
    <name evidence="2" type="ORF">MTR65_04625</name>
</gene>
<dbReference type="NCBIfam" id="TIGR02786">
    <property type="entry name" value="addB_alphas"/>
    <property type="match status" value="1"/>
</dbReference>
<comment type="caution">
    <text evidence="2">The sequence shown here is derived from an EMBL/GenBank/DDBJ whole genome shotgun (WGS) entry which is preliminary data.</text>
</comment>
<name>A0ABT0A9T5_9SPHN</name>
<keyword evidence="3" id="KW-1185">Reference proteome</keyword>
<dbReference type="Pfam" id="PF12705">
    <property type="entry name" value="PDDEXK_1"/>
    <property type="match status" value="1"/>
</dbReference>
<dbReference type="Gene3D" id="3.90.320.10">
    <property type="match status" value="1"/>
</dbReference>
<organism evidence="2 3">
    <name type="scientific">Novosphingobium mangrovi</name>
    <name type="common">ex Hu et al. 2023</name>
    <dbReference type="NCBI Taxonomy" id="2930094"/>
    <lineage>
        <taxon>Bacteria</taxon>
        <taxon>Pseudomonadati</taxon>
        <taxon>Pseudomonadota</taxon>
        <taxon>Alphaproteobacteria</taxon>
        <taxon>Sphingomonadales</taxon>
        <taxon>Sphingomonadaceae</taxon>
        <taxon>Novosphingobium</taxon>
    </lineage>
</organism>
<dbReference type="InterPro" id="IPR027417">
    <property type="entry name" value="P-loop_NTPase"/>
</dbReference>
<dbReference type="InterPro" id="IPR011604">
    <property type="entry name" value="PDDEXK-like_dom_sf"/>
</dbReference>
<dbReference type="SUPFAM" id="SSF52540">
    <property type="entry name" value="P-loop containing nucleoside triphosphate hydrolases"/>
    <property type="match status" value="1"/>
</dbReference>
<evidence type="ECO:0000259" key="1">
    <source>
        <dbReference type="Pfam" id="PF12705"/>
    </source>
</evidence>
<dbReference type="InterPro" id="IPR038726">
    <property type="entry name" value="PDDEXK_AddAB-type"/>
</dbReference>
<accession>A0ABT0A9T5</accession>